<evidence type="ECO:0000313" key="2">
    <source>
        <dbReference type="Proteomes" id="UP000239089"/>
    </source>
</evidence>
<name>A0A2S6N3Q1_9HYPH</name>
<comment type="caution">
    <text evidence="1">The sequence shown here is derived from an EMBL/GenBank/DDBJ whole genome shotgun (WGS) entry which is preliminary data.</text>
</comment>
<keyword evidence="2" id="KW-1185">Reference proteome</keyword>
<protein>
    <submittedName>
        <fullName evidence="1">Uncharacterized protein</fullName>
    </submittedName>
</protein>
<sequence>MAATQGRRRNTVWRATMVSRMGLLPEDDFWSPSCPPPLEIFSESAACALATGKDGALAAIFALFDRR</sequence>
<evidence type="ECO:0000313" key="1">
    <source>
        <dbReference type="EMBL" id="PPQ29248.1"/>
    </source>
</evidence>
<accession>A0A2S6N3Q1</accession>
<reference evidence="1 2" key="1">
    <citation type="journal article" date="2018" name="Arch. Microbiol.">
        <title>New insights into the metabolic potential of the phototrophic purple bacterium Rhodopila globiformis DSM 161(T) from its draft genome sequence and evidence for a vanadium-dependent nitrogenase.</title>
        <authorList>
            <person name="Imhoff J.F."/>
            <person name="Rahn T."/>
            <person name="Kunzel S."/>
            <person name="Neulinger S.C."/>
        </authorList>
    </citation>
    <scope>NUCLEOTIDE SEQUENCE [LARGE SCALE GENOMIC DNA]</scope>
    <source>
        <strain evidence="1 2">DSM 16996</strain>
    </source>
</reference>
<proteinExistence type="predicted"/>
<dbReference type="EMBL" id="NHSJ01000096">
    <property type="protein sequence ID" value="PPQ29248.1"/>
    <property type="molecule type" value="Genomic_DNA"/>
</dbReference>
<dbReference type="AlphaFoldDB" id="A0A2S6N3Q1"/>
<gene>
    <name evidence="1" type="ORF">CCR94_15660</name>
</gene>
<organism evidence="1 2">
    <name type="scientific">Rhodoblastus sphagnicola</name>
    <dbReference type="NCBI Taxonomy" id="333368"/>
    <lineage>
        <taxon>Bacteria</taxon>
        <taxon>Pseudomonadati</taxon>
        <taxon>Pseudomonadota</taxon>
        <taxon>Alphaproteobacteria</taxon>
        <taxon>Hyphomicrobiales</taxon>
        <taxon>Rhodoblastaceae</taxon>
        <taxon>Rhodoblastus</taxon>
    </lineage>
</organism>
<dbReference type="Proteomes" id="UP000239089">
    <property type="component" value="Unassembled WGS sequence"/>
</dbReference>